<gene>
    <name evidence="1" type="ORF">METZ01_LOCUS174032</name>
</gene>
<evidence type="ECO:0000313" key="1">
    <source>
        <dbReference type="EMBL" id="SVB21178.1"/>
    </source>
</evidence>
<proteinExistence type="predicted"/>
<dbReference type="AlphaFoldDB" id="A0A382C513"/>
<accession>A0A382C513</accession>
<dbReference type="SUPFAM" id="SSF103007">
    <property type="entry name" value="Hypothetical protein TT1725"/>
    <property type="match status" value="1"/>
</dbReference>
<evidence type="ECO:0008006" key="2">
    <source>
        <dbReference type="Google" id="ProtNLM"/>
    </source>
</evidence>
<organism evidence="1">
    <name type="scientific">marine metagenome</name>
    <dbReference type="NCBI Taxonomy" id="408172"/>
    <lineage>
        <taxon>unclassified sequences</taxon>
        <taxon>metagenomes</taxon>
        <taxon>ecological metagenomes</taxon>
    </lineage>
</organism>
<reference evidence="1" key="1">
    <citation type="submission" date="2018-05" db="EMBL/GenBank/DDBJ databases">
        <authorList>
            <person name="Lanie J.A."/>
            <person name="Ng W.-L."/>
            <person name="Kazmierczak K.M."/>
            <person name="Andrzejewski T.M."/>
            <person name="Davidsen T.M."/>
            <person name="Wayne K.J."/>
            <person name="Tettelin H."/>
            <person name="Glass J.I."/>
            <person name="Rusch D."/>
            <person name="Podicherti R."/>
            <person name="Tsui H.-C.T."/>
            <person name="Winkler M.E."/>
        </authorList>
    </citation>
    <scope>NUCLEOTIDE SEQUENCE</scope>
</reference>
<sequence length="93" mass="10522">MPVAGCSWELALPECLSLKDKRRVVKSLKDRLRSRFNVSVAETAYQDVWNRAELSIALVASDGKLTESVLSRVDRMLEGEARVVILSSRRELF</sequence>
<dbReference type="InterPro" id="IPR036746">
    <property type="entry name" value="TT1725-like_sf"/>
</dbReference>
<protein>
    <recommendedName>
        <fullName evidence="2">DUF503 domain-containing protein</fullName>
    </recommendedName>
</protein>
<dbReference type="Pfam" id="PF04456">
    <property type="entry name" value="DUF503"/>
    <property type="match status" value="1"/>
</dbReference>
<dbReference type="Gene3D" id="3.30.70.1120">
    <property type="entry name" value="TT1725-like"/>
    <property type="match status" value="1"/>
</dbReference>
<dbReference type="EMBL" id="UINC01032846">
    <property type="protein sequence ID" value="SVB21178.1"/>
    <property type="molecule type" value="Genomic_DNA"/>
</dbReference>
<name>A0A382C513_9ZZZZ</name>
<dbReference type="InterPro" id="IPR007546">
    <property type="entry name" value="DUF503"/>
</dbReference>
<dbReference type="PANTHER" id="PTHR36441:SF1">
    <property type="entry name" value="DUF503 DOMAIN-CONTAINING PROTEIN"/>
    <property type="match status" value="1"/>
</dbReference>
<dbReference type="PANTHER" id="PTHR36441">
    <property type="entry name" value="HYPOTHETICAL CYTOSOLIC PROTEIN"/>
    <property type="match status" value="1"/>
</dbReference>